<evidence type="ECO:0000256" key="1">
    <source>
        <dbReference type="SAM" id="MobiDB-lite"/>
    </source>
</evidence>
<dbReference type="EMBL" id="KY487975">
    <property type="protein sequence ID" value="AUM62016.1"/>
    <property type="molecule type" value="Genomic_DNA"/>
</dbReference>
<accession>A0A2K9LT01</accession>
<organism evidence="2">
    <name type="scientific">uncultured virus</name>
    <dbReference type="NCBI Taxonomy" id="340016"/>
    <lineage>
        <taxon>Viruses</taxon>
        <taxon>environmental samples</taxon>
    </lineage>
</organism>
<gene>
    <name evidence="2" type="primary">Cap</name>
</gene>
<reference evidence="2" key="1">
    <citation type="submission" date="2017-01" db="EMBL/GenBank/DDBJ databases">
        <title>High-throughput sequencing uncovers low homogeneity in the biogeography of single-stranded DNA viruses.</title>
        <authorList>
            <person name="Pearson V.M."/>
            <person name="Rokyta D.R."/>
        </authorList>
    </citation>
    <scope>NUCLEOTIDE SEQUENCE</scope>
</reference>
<protein>
    <submittedName>
        <fullName evidence="2">Putative capsid</fullName>
    </submittedName>
</protein>
<name>A0A2K9LT01_9VIRU</name>
<sequence length="441" mass="46862">MLLRFGLKKVSFFNFPSSEHINHHIMAYTYPRTFRYQKRRPSARGAAYRPTYSRSAPYPRRPAGGYMRYSRKKASRYARPKVGRKMVITPKNGFAEGTPLSQYQLSQVDAFDPRAVGVKIPDSNTTPSCGVLVSDDMNCSVPGAGNAVCYAFQPSISTTMIASNNITGPTSWVWQAGFTGVQASNKFGSIAANFDLFRPVAHGVRISSSLSSTAAQGFVHIAVYPSRTTKSTWDFPTSIAAMADCMWYTRITTSSLTQTPYLVQNKFLDCTAQRYIDTNDSTNKQGDNPTLAGNTTRAGVFNVANEWCTILIALEGTAVGGVVTVPISVETLVHYEALPAPGGVQAGGPAATFDPLDLQGASAIGAQTNPVSPVTPGGARQSLVESISVAAAATGNFLADVGQSVAPQARQALVNAASGAAAGYISQRGAAAQNNIGMLQN</sequence>
<proteinExistence type="predicted"/>
<evidence type="ECO:0000313" key="2">
    <source>
        <dbReference type="EMBL" id="AUM62016.1"/>
    </source>
</evidence>
<feature type="region of interest" description="Disordered" evidence="1">
    <location>
        <begin position="40"/>
        <end position="64"/>
    </location>
</feature>